<dbReference type="RefSeq" id="WP_089918345.1">
    <property type="nucleotide sequence ID" value="NZ_FOBB01000007.1"/>
</dbReference>
<accession>A0A1H8CZ77</accession>
<dbReference type="Proteomes" id="UP000198984">
    <property type="component" value="Unassembled WGS sequence"/>
</dbReference>
<dbReference type="Pfam" id="PF14086">
    <property type="entry name" value="DUF4266"/>
    <property type="match status" value="1"/>
</dbReference>
<feature type="domain" description="DUF4266" evidence="2">
    <location>
        <begin position="28"/>
        <end position="77"/>
    </location>
</feature>
<gene>
    <name evidence="3" type="ORF">SAMN04488505_107269</name>
</gene>
<dbReference type="EMBL" id="FOBB01000007">
    <property type="protein sequence ID" value="SEN00232.1"/>
    <property type="molecule type" value="Genomic_DNA"/>
</dbReference>
<organism evidence="3 4">
    <name type="scientific">Chitinophaga rupis</name>
    <dbReference type="NCBI Taxonomy" id="573321"/>
    <lineage>
        <taxon>Bacteria</taxon>
        <taxon>Pseudomonadati</taxon>
        <taxon>Bacteroidota</taxon>
        <taxon>Chitinophagia</taxon>
        <taxon>Chitinophagales</taxon>
        <taxon>Chitinophagaceae</taxon>
        <taxon>Chitinophaga</taxon>
    </lineage>
</organism>
<evidence type="ECO:0000313" key="4">
    <source>
        <dbReference type="Proteomes" id="UP000198984"/>
    </source>
</evidence>
<sequence length="77" mass="8481">MQQHNTTRRYILFVTAVLIFALHSCVSVKPYQRAYLNDENMQPGKRDIEKFEEGAHTYREGASGGGNGKASGGCGCN</sequence>
<proteinExistence type="predicted"/>
<feature type="region of interest" description="Disordered" evidence="1">
    <location>
        <begin position="52"/>
        <end position="77"/>
    </location>
</feature>
<reference evidence="3 4" key="1">
    <citation type="submission" date="2016-10" db="EMBL/GenBank/DDBJ databases">
        <authorList>
            <person name="de Groot N.N."/>
        </authorList>
    </citation>
    <scope>NUCLEOTIDE SEQUENCE [LARGE SCALE GENOMIC DNA]</scope>
    <source>
        <strain evidence="3 4">DSM 21039</strain>
    </source>
</reference>
<evidence type="ECO:0000256" key="1">
    <source>
        <dbReference type="SAM" id="MobiDB-lite"/>
    </source>
</evidence>
<evidence type="ECO:0000259" key="2">
    <source>
        <dbReference type="Pfam" id="PF14086"/>
    </source>
</evidence>
<dbReference type="STRING" id="573321.SAMN04488505_107269"/>
<feature type="compositionally biased region" description="Gly residues" evidence="1">
    <location>
        <begin position="62"/>
        <end position="77"/>
    </location>
</feature>
<keyword evidence="4" id="KW-1185">Reference proteome</keyword>
<dbReference type="OrthoDB" id="679785at2"/>
<dbReference type="InterPro" id="IPR025362">
    <property type="entry name" value="DUF4266"/>
</dbReference>
<evidence type="ECO:0000313" key="3">
    <source>
        <dbReference type="EMBL" id="SEN00232.1"/>
    </source>
</evidence>
<protein>
    <recommendedName>
        <fullName evidence="2">DUF4266 domain-containing protein</fullName>
    </recommendedName>
</protein>
<dbReference type="AlphaFoldDB" id="A0A1H8CZ77"/>
<name>A0A1H8CZ77_9BACT</name>